<evidence type="ECO:0000313" key="1">
    <source>
        <dbReference type="EMBL" id="EIG28193.1"/>
    </source>
</evidence>
<dbReference type="Proteomes" id="UP000004473">
    <property type="component" value="Unassembled WGS sequence"/>
</dbReference>
<dbReference type="EMBL" id="AJMT01000118">
    <property type="protein sequence ID" value="EIG28193.1"/>
    <property type="molecule type" value="Genomic_DNA"/>
</dbReference>
<name>I2NQT2_NEISI</name>
<accession>I2NQT2</accession>
<organism evidence="1 2">
    <name type="scientific">Neisseria sicca VK64</name>
    <dbReference type="NCBI Taxonomy" id="1095748"/>
    <lineage>
        <taxon>Bacteria</taxon>
        <taxon>Pseudomonadati</taxon>
        <taxon>Pseudomonadota</taxon>
        <taxon>Betaproteobacteria</taxon>
        <taxon>Neisseriales</taxon>
        <taxon>Neisseriaceae</taxon>
        <taxon>Neisseria</taxon>
    </lineage>
</organism>
<dbReference type="AlphaFoldDB" id="I2NQT2"/>
<comment type="caution">
    <text evidence="1">The sequence shown here is derived from an EMBL/GenBank/DDBJ whole genome shotgun (WGS) entry which is preliminary data.</text>
</comment>
<proteinExistence type="predicted"/>
<protein>
    <submittedName>
        <fullName evidence="1">Uncharacterized protein</fullName>
    </submittedName>
</protein>
<evidence type="ECO:0000313" key="2">
    <source>
        <dbReference type="Proteomes" id="UP000004473"/>
    </source>
</evidence>
<reference evidence="1 2" key="1">
    <citation type="submission" date="2012-04" db="EMBL/GenBank/DDBJ databases">
        <authorList>
            <person name="Harkins D.M."/>
            <person name="Madupu R."/>
            <person name="Durkin A.S."/>
            <person name="Torralba M."/>
            <person name="Methe B."/>
            <person name="Sutton G.G."/>
            <person name="Nelson K.E."/>
        </authorList>
    </citation>
    <scope>NUCLEOTIDE SEQUENCE [LARGE SCALE GENOMIC DNA]</scope>
    <source>
        <strain evidence="1 2">VK64</strain>
    </source>
</reference>
<sequence length="202" mass="23569">MPDTNLLIPINKVTKSENILSDFAQDRILDLLNATDAEWIECKDEKGKRVKDVTYPTDRTSIQFRSISDGYIHELEYWKDTYKEIQQLIKSKNMNIQDLKSEYLVLNAYSLSSKSKNPISMKKVGAVYVSSDNKLFEIKLLDGSSAHIEVFKNIPNYLFESPNPEYELGNAPDYSPYYFRFWFDGDKEKQTCRLEYNNDVID</sequence>
<gene>
    <name evidence="1" type="ORF">HMPREF1051_0679</name>
</gene>